<feature type="transmembrane region" description="Helical" evidence="9">
    <location>
        <begin position="212"/>
        <end position="237"/>
    </location>
</feature>
<feature type="compositionally biased region" description="Polar residues" evidence="8">
    <location>
        <begin position="666"/>
        <end position="676"/>
    </location>
</feature>
<dbReference type="InterPro" id="IPR051050">
    <property type="entry name" value="Lipid_II_flippase_MurJ/MviN"/>
</dbReference>
<dbReference type="GO" id="GO:0009252">
    <property type="term" value="P:peptidoglycan biosynthetic process"/>
    <property type="evidence" value="ECO:0007669"/>
    <property type="project" value="UniProtKB-KW"/>
</dbReference>
<evidence type="ECO:0000256" key="5">
    <source>
        <dbReference type="ARBA" id="ARBA00022984"/>
    </source>
</evidence>
<keyword evidence="6 9" id="KW-1133">Transmembrane helix</keyword>
<dbReference type="GO" id="GO:0008360">
    <property type="term" value="P:regulation of cell shape"/>
    <property type="evidence" value="ECO:0007669"/>
    <property type="project" value="UniProtKB-KW"/>
</dbReference>
<evidence type="ECO:0000256" key="3">
    <source>
        <dbReference type="ARBA" id="ARBA00022692"/>
    </source>
</evidence>
<name>A0A6N7WA65_9ACTO</name>
<evidence type="ECO:0000313" key="11">
    <source>
        <dbReference type="Proteomes" id="UP000470875"/>
    </source>
</evidence>
<accession>A0A6N7WA65</accession>
<evidence type="ECO:0000256" key="2">
    <source>
        <dbReference type="ARBA" id="ARBA00022475"/>
    </source>
</evidence>
<keyword evidence="3 9" id="KW-0812">Transmembrane</keyword>
<feature type="transmembrane region" description="Helical" evidence="9">
    <location>
        <begin position="102"/>
        <end position="127"/>
    </location>
</feature>
<feature type="transmembrane region" description="Helical" evidence="9">
    <location>
        <begin position="520"/>
        <end position="541"/>
    </location>
</feature>
<feature type="transmembrane region" description="Helical" evidence="9">
    <location>
        <begin position="172"/>
        <end position="192"/>
    </location>
</feature>
<evidence type="ECO:0000256" key="6">
    <source>
        <dbReference type="ARBA" id="ARBA00022989"/>
    </source>
</evidence>
<feature type="transmembrane region" description="Helical" evidence="9">
    <location>
        <begin position="258"/>
        <end position="277"/>
    </location>
</feature>
<keyword evidence="2" id="KW-1003">Cell membrane</keyword>
<feature type="transmembrane region" description="Helical" evidence="9">
    <location>
        <begin position="479"/>
        <end position="500"/>
    </location>
</feature>
<evidence type="ECO:0000256" key="7">
    <source>
        <dbReference type="ARBA" id="ARBA00023136"/>
    </source>
</evidence>
<feature type="transmembrane region" description="Helical" evidence="9">
    <location>
        <begin position="442"/>
        <end position="467"/>
    </location>
</feature>
<feature type="transmembrane region" description="Helical" evidence="9">
    <location>
        <begin position="380"/>
        <end position="403"/>
    </location>
</feature>
<evidence type="ECO:0000313" key="10">
    <source>
        <dbReference type="EMBL" id="MSS85363.1"/>
    </source>
</evidence>
<feature type="region of interest" description="Disordered" evidence="8">
    <location>
        <begin position="717"/>
        <end position="747"/>
    </location>
</feature>
<sequence>MTDAASPDDEGILQPKQQSLLRSSALMASGTLVSRLLGFIRSALLIAALGSTAGAAAAFQVANTLPNTVYNLLAAGILDAILVPQIIRALRRRGGSEYLNKLITLAGTILFGITVLTMIGAPLLISITSAQYGGSIRALAITFALWCLPQIFFYGVYNLFGEILNARGIFGPYMWAPVVNNIVGIAGLGAFLMTWGPSGETLPPEGFTSAQIWVIAGSATLGVIAQALCLVIPLRASGVKLRLDFHFRGTDFGSASKVAGWTFATLMVSQLGVLSTSNLNGAADMWSEGTGVAVAGTPAYNMSFMIYMVPQSLIAVTLATAIFTRLANNVANRNFKAVAQDYHTGVRLITMLSMLAVAVLMAGAVPMMQMVMPSQGPEAAAIYAPVLIALLLGVPSTGIVIISQRVFFAFEDAKPVFLMGIVPTALQLIVGWTIYFTADAQWWTIGAAAAETVCRVVQGFIAIIWTAKRVRAISAGRLIASYLLYFFAFVGSAVCGRLLLRLVSPFSTSSGTLSRFFGASWRLVMVAVVVTVIFLLILRLLDPEGSRAVTEQIRDRLGKGPSTPANEPTPASGVTDENLEEPEALTSQLQTISDAGINAYAAGALTPPPSWEEIMAEEQAHQTLSRAMGSQDPTATGSFPRPITPTRAPQTEYDVNQSPHARGSALTPTSTLQSSDNRFNPTAISLVFGAVLVVIALIFAVRTLGAPAGGSLLGAIEQSESQQSQQSDSQSGEEPAPPAPPEPEAGTPVISTIEVFSWNDDGSDHPELSGALTDGDPETLWYSRYYDANQFSEDNTVSLLVNFTEEAKVSEVVLDFIGGSGEGEVVLRAAQDGNPRAGDVLATAAITERTVIKLPEPATLSSLGINFTRMPIDDEGVPRAKVSSLTIN</sequence>
<dbReference type="GO" id="GO:0034204">
    <property type="term" value="P:lipid translocation"/>
    <property type="evidence" value="ECO:0007669"/>
    <property type="project" value="TreeGrafter"/>
</dbReference>
<keyword evidence="11" id="KW-1185">Reference proteome</keyword>
<feature type="region of interest" description="Disordered" evidence="8">
    <location>
        <begin position="555"/>
        <end position="585"/>
    </location>
</feature>
<feature type="transmembrane region" description="Helical" evidence="9">
    <location>
        <begin position="68"/>
        <end position="90"/>
    </location>
</feature>
<organism evidence="10 11">
    <name type="scientific">Scrofimicrobium canadense</name>
    <dbReference type="NCBI Taxonomy" id="2652290"/>
    <lineage>
        <taxon>Bacteria</taxon>
        <taxon>Bacillati</taxon>
        <taxon>Actinomycetota</taxon>
        <taxon>Actinomycetes</taxon>
        <taxon>Actinomycetales</taxon>
        <taxon>Actinomycetaceae</taxon>
        <taxon>Scrofimicrobium</taxon>
    </lineage>
</organism>
<keyword evidence="4" id="KW-0133">Cell shape</keyword>
<dbReference type="Pfam" id="PF03023">
    <property type="entry name" value="MurJ"/>
    <property type="match status" value="1"/>
</dbReference>
<dbReference type="InterPro" id="IPR004268">
    <property type="entry name" value="MurJ"/>
</dbReference>
<gene>
    <name evidence="10" type="ORF">FYJ24_11500</name>
</gene>
<dbReference type="Proteomes" id="UP000470875">
    <property type="component" value="Unassembled WGS sequence"/>
</dbReference>
<evidence type="ECO:0000256" key="1">
    <source>
        <dbReference type="ARBA" id="ARBA00004651"/>
    </source>
</evidence>
<dbReference type="AlphaFoldDB" id="A0A6N7WA65"/>
<evidence type="ECO:0008006" key="12">
    <source>
        <dbReference type="Google" id="ProtNLM"/>
    </source>
</evidence>
<feature type="transmembrane region" description="Helical" evidence="9">
    <location>
        <begin position="683"/>
        <end position="701"/>
    </location>
</feature>
<reference evidence="10 11" key="1">
    <citation type="submission" date="2019-08" db="EMBL/GenBank/DDBJ databases">
        <title>In-depth cultivation of the pig gut microbiome towards novel bacterial diversity and tailored functional studies.</title>
        <authorList>
            <person name="Wylensek D."/>
            <person name="Hitch T.C.A."/>
            <person name="Clavel T."/>
        </authorList>
    </citation>
    <scope>NUCLEOTIDE SEQUENCE [LARGE SCALE GENOMIC DNA]</scope>
    <source>
        <strain evidence="10 11">WB03_NA08</strain>
    </source>
</reference>
<evidence type="ECO:0000256" key="4">
    <source>
        <dbReference type="ARBA" id="ARBA00022960"/>
    </source>
</evidence>
<protein>
    <recommendedName>
        <fullName evidence="12">Integral membrane protein MviN</fullName>
    </recommendedName>
</protein>
<dbReference type="GO" id="GO:0015648">
    <property type="term" value="F:lipid-linked peptidoglycan transporter activity"/>
    <property type="evidence" value="ECO:0007669"/>
    <property type="project" value="TreeGrafter"/>
</dbReference>
<dbReference type="PANTHER" id="PTHR47019:SF1">
    <property type="entry name" value="LIPID II FLIPPASE MURJ"/>
    <property type="match status" value="1"/>
</dbReference>
<feature type="transmembrane region" description="Helical" evidence="9">
    <location>
        <begin position="139"/>
        <end position="160"/>
    </location>
</feature>
<feature type="transmembrane region" description="Helical" evidence="9">
    <location>
        <begin position="348"/>
        <end position="368"/>
    </location>
</feature>
<keyword evidence="7 9" id="KW-0472">Membrane</keyword>
<dbReference type="PANTHER" id="PTHR47019">
    <property type="entry name" value="LIPID II FLIPPASE MURJ"/>
    <property type="match status" value="1"/>
</dbReference>
<evidence type="ECO:0000256" key="9">
    <source>
        <dbReference type="SAM" id="Phobius"/>
    </source>
</evidence>
<feature type="transmembrane region" description="Helical" evidence="9">
    <location>
        <begin position="415"/>
        <end position="436"/>
    </location>
</feature>
<feature type="compositionally biased region" description="Polar residues" evidence="8">
    <location>
        <begin position="647"/>
        <end position="659"/>
    </location>
</feature>
<dbReference type="RefSeq" id="WP_154546548.1">
    <property type="nucleotide sequence ID" value="NZ_VULO01000016.1"/>
</dbReference>
<evidence type="ECO:0000256" key="8">
    <source>
        <dbReference type="SAM" id="MobiDB-lite"/>
    </source>
</evidence>
<comment type="caution">
    <text evidence="10">The sequence shown here is derived from an EMBL/GenBank/DDBJ whole genome shotgun (WGS) entry which is preliminary data.</text>
</comment>
<feature type="compositionally biased region" description="Low complexity" evidence="8">
    <location>
        <begin position="717"/>
        <end position="734"/>
    </location>
</feature>
<dbReference type="EMBL" id="VULO01000016">
    <property type="protein sequence ID" value="MSS85363.1"/>
    <property type="molecule type" value="Genomic_DNA"/>
</dbReference>
<dbReference type="GO" id="GO:0005886">
    <property type="term" value="C:plasma membrane"/>
    <property type="evidence" value="ECO:0007669"/>
    <property type="project" value="UniProtKB-SubCell"/>
</dbReference>
<feature type="transmembrane region" description="Helical" evidence="9">
    <location>
        <begin position="304"/>
        <end position="327"/>
    </location>
</feature>
<proteinExistence type="predicted"/>
<feature type="transmembrane region" description="Helical" evidence="9">
    <location>
        <begin position="44"/>
        <end position="62"/>
    </location>
</feature>
<comment type="subcellular location">
    <subcellularLocation>
        <location evidence="1">Cell membrane</location>
        <topology evidence="1">Multi-pass membrane protein</topology>
    </subcellularLocation>
</comment>
<keyword evidence="5" id="KW-0573">Peptidoglycan synthesis</keyword>
<feature type="region of interest" description="Disordered" evidence="8">
    <location>
        <begin position="621"/>
        <end position="676"/>
    </location>
</feature>